<gene>
    <name evidence="5" type="ORF">HJA_12399</name>
</gene>
<evidence type="ECO:0000256" key="2">
    <source>
        <dbReference type="ARBA" id="ARBA00022801"/>
    </source>
</evidence>
<dbReference type="PANTHER" id="PTHR43309">
    <property type="entry name" value="5-OXOPROLINASE SUBUNIT C"/>
    <property type="match status" value="1"/>
</dbReference>
<dbReference type="Pfam" id="PF02626">
    <property type="entry name" value="CT_A_B"/>
    <property type="match status" value="1"/>
</dbReference>
<name>A0A059FB27_9PROT</name>
<dbReference type="PANTHER" id="PTHR43309:SF3">
    <property type="entry name" value="5-OXOPROLINASE SUBUNIT C"/>
    <property type="match status" value="1"/>
</dbReference>
<accession>A0A059FB27</accession>
<evidence type="ECO:0000313" key="6">
    <source>
        <dbReference type="Proteomes" id="UP000024816"/>
    </source>
</evidence>
<keyword evidence="1" id="KW-0547">Nucleotide-binding</keyword>
<dbReference type="InterPro" id="IPR029000">
    <property type="entry name" value="Cyclophilin-like_dom_sf"/>
</dbReference>
<feature type="domain" description="Carboxyltransferase" evidence="4">
    <location>
        <begin position="1"/>
        <end position="132"/>
    </location>
</feature>
<dbReference type="Gene3D" id="2.40.100.10">
    <property type="entry name" value="Cyclophilin-like"/>
    <property type="match status" value="1"/>
</dbReference>
<dbReference type="InterPro" id="IPR003778">
    <property type="entry name" value="CT_A_B"/>
</dbReference>
<dbReference type="PATRIC" id="fig|1280952.3.peg.2482"/>
<evidence type="ECO:0000256" key="1">
    <source>
        <dbReference type="ARBA" id="ARBA00022741"/>
    </source>
</evidence>
<keyword evidence="3" id="KW-0067">ATP-binding</keyword>
<comment type="caution">
    <text evidence="5">The sequence shown here is derived from an EMBL/GenBank/DDBJ whole genome shotgun (WGS) entry which is preliminary data.</text>
</comment>
<dbReference type="SMART" id="SM00797">
    <property type="entry name" value="AHS2"/>
    <property type="match status" value="1"/>
</dbReference>
<dbReference type="eggNOG" id="COG1984">
    <property type="taxonomic scope" value="Bacteria"/>
</dbReference>
<evidence type="ECO:0000313" key="5">
    <source>
        <dbReference type="EMBL" id="KCZ87802.1"/>
    </source>
</evidence>
<keyword evidence="6" id="KW-1185">Reference proteome</keyword>
<sequence length="141" mass="15723">MRQVFSHGFALRCVPGPDESLIAGWDKKQDFVASRRADRTGIEVTGSWPRLQKTALRPSAPIFPGGIQLTPSGAAFILLQDAQTTGGYPHVLQVTHADHHVLGQIRPGDRIQFLKRTPEEAADDLREKVAFFRSWIPDLRL</sequence>
<keyword evidence="2 5" id="KW-0378">Hydrolase</keyword>
<dbReference type="EMBL" id="ARYJ01000007">
    <property type="protein sequence ID" value="KCZ87802.1"/>
    <property type="molecule type" value="Genomic_DNA"/>
</dbReference>
<evidence type="ECO:0000256" key="3">
    <source>
        <dbReference type="ARBA" id="ARBA00022840"/>
    </source>
</evidence>
<protein>
    <submittedName>
        <fullName evidence="5">Allophanate hydrolase subunit 2</fullName>
    </submittedName>
</protein>
<dbReference type="GO" id="GO:0016787">
    <property type="term" value="F:hydrolase activity"/>
    <property type="evidence" value="ECO:0007669"/>
    <property type="project" value="UniProtKB-KW"/>
</dbReference>
<dbReference type="Proteomes" id="UP000024816">
    <property type="component" value="Unassembled WGS sequence"/>
</dbReference>
<dbReference type="InterPro" id="IPR052708">
    <property type="entry name" value="PxpC"/>
</dbReference>
<organism evidence="5 6">
    <name type="scientific">Hyphomonas jannaschiana VP2</name>
    <dbReference type="NCBI Taxonomy" id="1280952"/>
    <lineage>
        <taxon>Bacteria</taxon>
        <taxon>Pseudomonadati</taxon>
        <taxon>Pseudomonadota</taxon>
        <taxon>Alphaproteobacteria</taxon>
        <taxon>Hyphomonadales</taxon>
        <taxon>Hyphomonadaceae</taxon>
        <taxon>Hyphomonas</taxon>
    </lineage>
</organism>
<dbReference type="STRING" id="1280952.HJA_12399"/>
<dbReference type="GO" id="GO:0005524">
    <property type="term" value="F:ATP binding"/>
    <property type="evidence" value="ECO:0007669"/>
    <property type="project" value="UniProtKB-KW"/>
</dbReference>
<evidence type="ECO:0000259" key="4">
    <source>
        <dbReference type="SMART" id="SM00797"/>
    </source>
</evidence>
<reference evidence="5 6" key="1">
    <citation type="journal article" date="2014" name="Antonie Van Leeuwenhoek">
        <title>Hyphomonas beringensis sp. nov. and Hyphomonas chukchiensis sp. nov., isolated from surface seawater of the Bering Sea and Chukchi Sea.</title>
        <authorList>
            <person name="Li C."/>
            <person name="Lai Q."/>
            <person name="Li G."/>
            <person name="Dong C."/>
            <person name="Wang J."/>
            <person name="Liao Y."/>
            <person name="Shao Z."/>
        </authorList>
    </citation>
    <scope>NUCLEOTIDE SEQUENCE [LARGE SCALE GENOMIC DNA]</scope>
    <source>
        <strain evidence="5 6">VP2</strain>
    </source>
</reference>
<proteinExistence type="predicted"/>
<dbReference type="AlphaFoldDB" id="A0A059FB27"/>